<sequence>MDKSLQKISKKIVAMLTFAVIISFLSMVGAQNSTEHATILEVYDVLGIKVATAQTDQEVVFDFNPSRIVGGTFPYGGPVCSSVGLGWSCSADLPQYQFYNANYPQWTQAKWHITIRSPLSYIEGDLYNRVRLWTGNSKYSYDDGWFNGIVGPSRSGSTICDISINLNFALIRLTIP</sequence>
<keyword evidence="1" id="KW-1133">Transmembrane helix</keyword>
<evidence type="ECO:0000313" key="2">
    <source>
        <dbReference type="EMBL" id="HDP15156.1"/>
    </source>
</evidence>
<keyword evidence="1" id="KW-0472">Membrane</keyword>
<gene>
    <name evidence="2" type="ORF">ENN26_05190</name>
</gene>
<proteinExistence type="predicted"/>
<dbReference type="EMBL" id="DSAY01000096">
    <property type="protein sequence ID" value="HDP15156.1"/>
    <property type="molecule type" value="Genomic_DNA"/>
</dbReference>
<comment type="caution">
    <text evidence="2">The sequence shown here is derived from an EMBL/GenBank/DDBJ whole genome shotgun (WGS) entry which is preliminary data.</text>
</comment>
<reference evidence="2" key="1">
    <citation type="journal article" date="2020" name="mSystems">
        <title>Genome- and Community-Level Interaction Insights into Carbon Utilization and Element Cycling Functions of Hydrothermarchaeota in Hydrothermal Sediment.</title>
        <authorList>
            <person name="Zhou Z."/>
            <person name="Liu Y."/>
            <person name="Xu W."/>
            <person name="Pan J."/>
            <person name="Luo Z.H."/>
            <person name="Li M."/>
        </authorList>
    </citation>
    <scope>NUCLEOTIDE SEQUENCE [LARGE SCALE GENOMIC DNA]</scope>
    <source>
        <strain evidence="2">SpSt-116</strain>
    </source>
</reference>
<evidence type="ECO:0000256" key="1">
    <source>
        <dbReference type="SAM" id="Phobius"/>
    </source>
</evidence>
<organism evidence="2">
    <name type="scientific">Thermofilum adornatum</name>
    <dbReference type="NCBI Taxonomy" id="1365176"/>
    <lineage>
        <taxon>Archaea</taxon>
        <taxon>Thermoproteota</taxon>
        <taxon>Thermoprotei</taxon>
        <taxon>Thermofilales</taxon>
        <taxon>Thermofilaceae</taxon>
        <taxon>Thermofilum</taxon>
    </lineage>
</organism>
<dbReference type="AlphaFoldDB" id="A0A7C1CEV7"/>
<feature type="transmembrane region" description="Helical" evidence="1">
    <location>
        <begin position="12"/>
        <end position="30"/>
    </location>
</feature>
<protein>
    <submittedName>
        <fullName evidence="2">Uncharacterized protein</fullName>
    </submittedName>
</protein>
<keyword evidence="1" id="KW-0812">Transmembrane</keyword>
<name>A0A7C1CEV7_9CREN</name>
<accession>A0A7C1CEV7</accession>